<keyword evidence="1" id="KW-0175">Coiled coil</keyword>
<dbReference type="EMBL" id="JAAHFQ010000356">
    <property type="protein sequence ID" value="NER29367.1"/>
    <property type="molecule type" value="Genomic_DNA"/>
</dbReference>
<dbReference type="PANTHER" id="PTHR30469:SF11">
    <property type="entry name" value="BLL4320 PROTEIN"/>
    <property type="match status" value="1"/>
</dbReference>
<dbReference type="Gene3D" id="2.40.30.170">
    <property type="match status" value="1"/>
</dbReference>
<name>A0A6B3NCH2_9CYAN</name>
<dbReference type="SUPFAM" id="SSF111369">
    <property type="entry name" value="HlyD-like secretion proteins"/>
    <property type="match status" value="1"/>
</dbReference>
<dbReference type="PANTHER" id="PTHR30469">
    <property type="entry name" value="MULTIDRUG RESISTANCE PROTEIN MDTA"/>
    <property type="match status" value="1"/>
</dbReference>
<dbReference type="AlphaFoldDB" id="A0A6B3NCH2"/>
<dbReference type="Gene3D" id="2.40.420.20">
    <property type="match status" value="1"/>
</dbReference>
<dbReference type="Pfam" id="PF25954">
    <property type="entry name" value="Beta-barrel_RND_2"/>
    <property type="match status" value="1"/>
</dbReference>
<dbReference type="InterPro" id="IPR059052">
    <property type="entry name" value="HH_YbhG-like"/>
</dbReference>
<dbReference type="GO" id="GO:1990281">
    <property type="term" value="C:efflux pump complex"/>
    <property type="evidence" value="ECO:0007669"/>
    <property type="project" value="TreeGrafter"/>
</dbReference>
<dbReference type="InterPro" id="IPR058792">
    <property type="entry name" value="Beta-barrel_RND_2"/>
</dbReference>
<feature type="domain" description="YbhG-like alpha-helical hairpin" evidence="2">
    <location>
        <begin position="80"/>
        <end position="206"/>
    </location>
</feature>
<accession>A0A6B3NCH2</accession>
<gene>
    <name evidence="4" type="ORF">F6J89_17510</name>
</gene>
<proteinExistence type="predicted"/>
<dbReference type="GO" id="GO:0015562">
    <property type="term" value="F:efflux transmembrane transporter activity"/>
    <property type="evidence" value="ECO:0007669"/>
    <property type="project" value="TreeGrafter"/>
</dbReference>
<feature type="coiled-coil region" evidence="1">
    <location>
        <begin position="159"/>
        <end position="205"/>
    </location>
</feature>
<sequence length="421" mass="45913">MTSQSQDTLNTENSSQITILPVEATRLNPVESYQVSRNYTGEVASFRASEIGFGRTGRLIWLGFDRGDKVSAGTPLAKLDIINFEAQLLQLIAQKDQAVALLKELQAGPRTERIAAARASVKDLEELLALEGIRRSRREYLYTEGAISKEQLDEVAFNANALSERLQAAKSNLDELLNGTRSEQIEAQKAVVRQLEARISDLEITIGKSTIKAPFDATISARHLDEGTFVDPGQSVFRLVEDAKPEVEIGIPVQGISQLQPGSQQQVQIGGKTYQAQVSSILPEVDPATRTRTAVLDLEPSAASSVAPGQVARLEIAQTIATKGYWLPATALVRGDRGLWSCYALVEVEKSQDASITLSENVTKTYRVERRDVEVLHTHSDTSNGLSQRVLVRGTLRAGDSVIINGTQRIVPGQLVRLADS</sequence>
<comment type="caution">
    <text evidence="4">The sequence shown here is derived from an EMBL/GenBank/DDBJ whole genome shotgun (WGS) entry which is preliminary data.</text>
</comment>
<protein>
    <submittedName>
        <fullName evidence="4">HlyD family efflux transporter periplasmic adaptor subunit</fullName>
    </submittedName>
</protein>
<feature type="domain" description="CusB-like beta-barrel" evidence="3">
    <location>
        <begin position="248"/>
        <end position="318"/>
    </location>
</feature>
<dbReference type="Pfam" id="PF25881">
    <property type="entry name" value="HH_YBHG"/>
    <property type="match status" value="1"/>
</dbReference>
<evidence type="ECO:0000259" key="3">
    <source>
        <dbReference type="Pfam" id="PF25954"/>
    </source>
</evidence>
<dbReference type="Gene3D" id="1.10.287.470">
    <property type="entry name" value="Helix hairpin bin"/>
    <property type="match status" value="1"/>
</dbReference>
<reference evidence="4" key="1">
    <citation type="submission" date="2019-11" db="EMBL/GenBank/DDBJ databases">
        <title>Genomic insights into an expanded diversity of filamentous marine cyanobacteria reveals the extraordinary biosynthetic potential of Moorea and Okeania.</title>
        <authorList>
            <person name="Ferreira Leao T."/>
            <person name="Wang M."/>
            <person name="Moss N."/>
            <person name="Da Silva R."/>
            <person name="Sanders J."/>
            <person name="Nurk S."/>
            <person name="Gurevich A."/>
            <person name="Humphrey G."/>
            <person name="Reher R."/>
            <person name="Zhu Q."/>
            <person name="Belda-Ferre P."/>
            <person name="Glukhov E."/>
            <person name="Rex R."/>
            <person name="Dorrestein P.C."/>
            <person name="Knight R."/>
            <person name="Pevzner P."/>
            <person name="Gerwick W.H."/>
            <person name="Gerwick L."/>
        </authorList>
    </citation>
    <scope>NUCLEOTIDE SEQUENCE</scope>
    <source>
        <strain evidence="4">SIO1C4</strain>
    </source>
</reference>
<evidence type="ECO:0000313" key="4">
    <source>
        <dbReference type="EMBL" id="NER29367.1"/>
    </source>
</evidence>
<organism evidence="4">
    <name type="scientific">Symploca sp. SIO1C4</name>
    <dbReference type="NCBI Taxonomy" id="2607765"/>
    <lineage>
        <taxon>Bacteria</taxon>
        <taxon>Bacillati</taxon>
        <taxon>Cyanobacteriota</taxon>
        <taxon>Cyanophyceae</taxon>
        <taxon>Coleofasciculales</taxon>
        <taxon>Coleofasciculaceae</taxon>
        <taxon>Symploca</taxon>
    </lineage>
</organism>
<evidence type="ECO:0000256" key="1">
    <source>
        <dbReference type="SAM" id="Coils"/>
    </source>
</evidence>
<evidence type="ECO:0000259" key="2">
    <source>
        <dbReference type="Pfam" id="PF25881"/>
    </source>
</evidence>
<dbReference type="Gene3D" id="2.40.50.100">
    <property type="match status" value="1"/>
</dbReference>